<feature type="transmembrane region" description="Helical" evidence="1">
    <location>
        <begin position="43"/>
        <end position="62"/>
    </location>
</feature>
<keyword evidence="2" id="KW-0732">Signal</keyword>
<dbReference type="RefSeq" id="WP_140948454.1">
    <property type="nucleotide sequence ID" value="NZ_CP089054.1"/>
</dbReference>
<protein>
    <submittedName>
        <fullName evidence="3">TrbC/VirB2 family protein</fullName>
    </submittedName>
</protein>
<feature type="transmembrane region" description="Helical" evidence="1">
    <location>
        <begin position="74"/>
        <end position="96"/>
    </location>
</feature>
<reference evidence="3" key="1">
    <citation type="journal article" date="2022" name="J Glob Antimicrob Resist">
        <title>Comparative analysis of IMP-4- and OXA-58-containing plasmids of three carbapenemase-producing Acinetobacter ursingii strains in the Netherlands.</title>
        <authorList>
            <person name="Hendrickx A.P.A."/>
            <person name="Schade R.P."/>
            <person name="Landman F."/>
            <person name="Bosch T."/>
            <person name="Schouls L.M."/>
            <person name="van Dijk K."/>
        </authorList>
    </citation>
    <scope>NUCLEOTIDE SEQUENCE</scope>
    <source>
        <strain evidence="3">RIVM_C010559</strain>
    </source>
</reference>
<keyword evidence="3" id="KW-0614">Plasmid</keyword>
<dbReference type="AlphaFoldDB" id="A0AA46NZT3"/>
<keyword evidence="1" id="KW-0472">Membrane</keyword>
<evidence type="ECO:0000256" key="1">
    <source>
        <dbReference type="SAM" id="Phobius"/>
    </source>
</evidence>
<dbReference type="Pfam" id="PF04956">
    <property type="entry name" value="TrbC"/>
    <property type="match status" value="1"/>
</dbReference>
<accession>A0AA46NZT3</accession>
<dbReference type="Proteomes" id="UP001164064">
    <property type="component" value="Plasmid pRIVM_C010559_3"/>
</dbReference>
<geneLocation type="plasmid" evidence="3 4">
    <name>pRIVM_C010559_3</name>
</geneLocation>
<evidence type="ECO:0000313" key="3">
    <source>
        <dbReference type="EMBL" id="UYF73851.1"/>
    </source>
</evidence>
<name>A0AA46NZT3_9GAMM</name>
<feature type="signal peptide" evidence="2">
    <location>
        <begin position="1"/>
        <end position="27"/>
    </location>
</feature>
<keyword evidence="1" id="KW-1133">Transmembrane helix</keyword>
<sequence>MKKSNFIKLAHLPVAFFALIFSQVANAAWGQKFASKLNSFNDELVIAAAVAFVTGVICLALTMMGGGSERVKRWGVGLVIAGILCFIAPDLGSFFFS</sequence>
<dbReference type="EMBL" id="CP089054">
    <property type="protein sequence ID" value="UYF73851.1"/>
    <property type="molecule type" value="Genomic_DNA"/>
</dbReference>
<evidence type="ECO:0000256" key="2">
    <source>
        <dbReference type="SAM" id="SignalP"/>
    </source>
</evidence>
<proteinExistence type="predicted"/>
<feature type="chain" id="PRO_5041421387" evidence="2">
    <location>
        <begin position="28"/>
        <end position="97"/>
    </location>
</feature>
<dbReference type="InterPro" id="IPR007039">
    <property type="entry name" value="TrbC/VirB2"/>
</dbReference>
<evidence type="ECO:0000313" key="4">
    <source>
        <dbReference type="Proteomes" id="UP001164064"/>
    </source>
</evidence>
<organism evidence="3 4">
    <name type="scientific">Acinetobacter ursingii</name>
    <dbReference type="NCBI Taxonomy" id="108980"/>
    <lineage>
        <taxon>Bacteria</taxon>
        <taxon>Pseudomonadati</taxon>
        <taxon>Pseudomonadota</taxon>
        <taxon>Gammaproteobacteria</taxon>
        <taxon>Moraxellales</taxon>
        <taxon>Moraxellaceae</taxon>
        <taxon>Acinetobacter</taxon>
    </lineage>
</organism>
<keyword evidence="1" id="KW-0812">Transmembrane</keyword>
<gene>
    <name evidence="3" type="ORF">LSO60_18940</name>
</gene>